<feature type="domain" description="Endo-1,3(4)-beta-glucanase 1 carbohydrate binding" evidence="1">
    <location>
        <begin position="3"/>
        <end position="37"/>
    </location>
</feature>
<evidence type="ECO:0000313" key="2">
    <source>
        <dbReference type="EMBL" id="KAF2094107.1"/>
    </source>
</evidence>
<comment type="caution">
    <text evidence="2">The sequence shown here is derived from an EMBL/GenBank/DDBJ whole genome shotgun (WGS) entry which is preliminary data.</text>
</comment>
<dbReference type="Pfam" id="PF10645">
    <property type="entry name" value="Carb_bind"/>
    <property type="match status" value="1"/>
</dbReference>
<dbReference type="GO" id="GO:0030246">
    <property type="term" value="F:carbohydrate binding"/>
    <property type="evidence" value="ECO:0007669"/>
    <property type="project" value="InterPro"/>
</dbReference>
<keyword evidence="3" id="KW-1185">Reference proteome</keyword>
<evidence type="ECO:0000313" key="3">
    <source>
        <dbReference type="Proteomes" id="UP000799772"/>
    </source>
</evidence>
<dbReference type="PANTHER" id="PTHR42047">
    <property type="entry name" value="PROTEIN, PUTATIVE (AFU_ORTHOLOGUE AFUA_6G03560)-RELATED"/>
    <property type="match status" value="1"/>
</dbReference>
<reference evidence="2" key="1">
    <citation type="journal article" date="2020" name="Stud. Mycol.">
        <title>101 Dothideomycetes genomes: a test case for predicting lifestyles and emergence of pathogens.</title>
        <authorList>
            <person name="Haridas S."/>
            <person name="Albert R."/>
            <person name="Binder M."/>
            <person name="Bloem J."/>
            <person name="Labutti K."/>
            <person name="Salamov A."/>
            <person name="Andreopoulos B."/>
            <person name="Baker S."/>
            <person name="Barry K."/>
            <person name="Bills G."/>
            <person name="Bluhm B."/>
            <person name="Cannon C."/>
            <person name="Castanera R."/>
            <person name="Culley D."/>
            <person name="Daum C."/>
            <person name="Ezra D."/>
            <person name="Gonzalez J."/>
            <person name="Henrissat B."/>
            <person name="Kuo A."/>
            <person name="Liang C."/>
            <person name="Lipzen A."/>
            <person name="Lutzoni F."/>
            <person name="Magnuson J."/>
            <person name="Mondo S."/>
            <person name="Nolan M."/>
            <person name="Ohm R."/>
            <person name="Pangilinan J."/>
            <person name="Park H.-J."/>
            <person name="Ramirez L."/>
            <person name="Alfaro M."/>
            <person name="Sun H."/>
            <person name="Tritt A."/>
            <person name="Yoshinaga Y."/>
            <person name="Zwiers L.-H."/>
            <person name="Turgeon B."/>
            <person name="Goodwin S."/>
            <person name="Spatafora J."/>
            <person name="Crous P."/>
            <person name="Grigoriev I."/>
        </authorList>
    </citation>
    <scope>NUCLEOTIDE SEQUENCE</scope>
    <source>
        <strain evidence="2">CBS 133067</strain>
    </source>
</reference>
<organism evidence="2 3">
    <name type="scientific">Rhizodiscina lignyota</name>
    <dbReference type="NCBI Taxonomy" id="1504668"/>
    <lineage>
        <taxon>Eukaryota</taxon>
        <taxon>Fungi</taxon>
        <taxon>Dikarya</taxon>
        <taxon>Ascomycota</taxon>
        <taxon>Pezizomycotina</taxon>
        <taxon>Dothideomycetes</taxon>
        <taxon>Pleosporomycetidae</taxon>
        <taxon>Aulographales</taxon>
        <taxon>Rhizodiscinaceae</taxon>
        <taxon>Rhizodiscina</taxon>
    </lineage>
</organism>
<dbReference type="Proteomes" id="UP000799772">
    <property type="component" value="Unassembled WGS sequence"/>
</dbReference>
<gene>
    <name evidence="2" type="ORF">NA57DRAFT_80526</name>
</gene>
<proteinExistence type="predicted"/>
<dbReference type="InterPro" id="IPR018909">
    <property type="entry name" value="Eng1_septum"/>
</dbReference>
<protein>
    <recommendedName>
        <fullName evidence="1">Endo-1,3(4)-beta-glucanase 1 carbohydrate binding domain-containing protein</fullName>
    </recommendedName>
</protein>
<dbReference type="AlphaFoldDB" id="A0A9P4M4A9"/>
<dbReference type="EMBL" id="ML978135">
    <property type="protein sequence ID" value="KAF2094107.1"/>
    <property type="molecule type" value="Genomic_DNA"/>
</dbReference>
<dbReference type="OrthoDB" id="5430620at2759"/>
<evidence type="ECO:0000259" key="1">
    <source>
        <dbReference type="Pfam" id="PF10645"/>
    </source>
</evidence>
<dbReference type="InterPro" id="IPR052820">
    <property type="entry name" value="PhiA_domain"/>
</dbReference>
<dbReference type="PANTHER" id="PTHR42047:SF1">
    <property type="entry name" value="PROTEIN, PUTATIVE (AFU_ORTHOLOGUE AFUA_6G03560)-RELATED"/>
    <property type="match status" value="1"/>
</dbReference>
<sequence>MRGNQLCPIIDGTATQPCGTPYGCYNPGQLSCDNGTLTSKPVESTPYTLVVRGGQFDGRVINACSQAFYIRDLPCTYCPDVVPQQGGVCPDTNQTVLSDGDGLYVEVPGGQLFYVNTNGALGYTQAHSGSFPQGAVFGVTAYEDGEFILPGSDGWVACVGTSAFMNPGSQIYAKLPGLTFSNLCYDVAIWTVDWNDGPGAWQYT</sequence>
<name>A0A9P4M4A9_9PEZI</name>
<accession>A0A9P4M4A9</accession>